<evidence type="ECO:0000256" key="1">
    <source>
        <dbReference type="ARBA" id="ARBA00009437"/>
    </source>
</evidence>
<keyword evidence="3" id="KW-0238">DNA-binding</keyword>
<dbReference type="Pfam" id="PF03466">
    <property type="entry name" value="LysR_substrate"/>
    <property type="match status" value="1"/>
</dbReference>
<protein>
    <submittedName>
        <fullName evidence="6">LysR family transcriptional regulator</fullName>
    </submittedName>
</protein>
<dbReference type="Proteomes" id="UP000318801">
    <property type="component" value="Unassembled WGS sequence"/>
</dbReference>
<feature type="domain" description="HTH lysR-type" evidence="5">
    <location>
        <begin position="11"/>
        <end position="68"/>
    </location>
</feature>
<evidence type="ECO:0000256" key="4">
    <source>
        <dbReference type="ARBA" id="ARBA00023163"/>
    </source>
</evidence>
<proteinExistence type="inferred from homology"/>
<dbReference type="AlphaFoldDB" id="A0A506U4H3"/>
<keyword evidence="4" id="KW-0804">Transcription</keyword>
<evidence type="ECO:0000256" key="3">
    <source>
        <dbReference type="ARBA" id="ARBA00023125"/>
    </source>
</evidence>
<dbReference type="InterPro" id="IPR036388">
    <property type="entry name" value="WH-like_DNA-bd_sf"/>
</dbReference>
<dbReference type="CDD" id="cd05466">
    <property type="entry name" value="PBP2_LTTR_substrate"/>
    <property type="match status" value="1"/>
</dbReference>
<sequence>MPNGDTQVMALDSTQLRYFLEVGTLGSIKAASETLHITQSALSRRMMKLETDIGKPLFIRSHTGVELTEVGRELMTRAIELTSLLAKISQIGDAEYRKEDIRTLHLGMVSSASSLLLEKVVLRFAQVHPDVFLRVEGLTDQRLSAAGLKIKVGRGEKADPAIERLPLWKEALLIVAPKGATLNDIRDMTYVEAAKSPDVRLVEARILTELALEPKRRIEVWPASEAIRVVEQNAFTILPYSLLAAHNRLDDFRLIPSRYERLTLDLSLLRSSSRQPEYLALKAVIQDVARELLSQDRSGFLGPP</sequence>
<dbReference type="Gene3D" id="3.40.190.10">
    <property type="entry name" value="Periplasmic binding protein-like II"/>
    <property type="match status" value="2"/>
</dbReference>
<dbReference type="PANTHER" id="PTHR30126">
    <property type="entry name" value="HTH-TYPE TRANSCRIPTIONAL REGULATOR"/>
    <property type="match status" value="1"/>
</dbReference>
<evidence type="ECO:0000313" key="6">
    <source>
        <dbReference type="EMBL" id="TPW26777.1"/>
    </source>
</evidence>
<dbReference type="OrthoDB" id="9793571at2"/>
<dbReference type="Pfam" id="PF00126">
    <property type="entry name" value="HTH_1"/>
    <property type="match status" value="1"/>
</dbReference>
<dbReference type="InterPro" id="IPR036390">
    <property type="entry name" value="WH_DNA-bd_sf"/>
</dbReference>
<dbReference type="SUPFAM" id="SSF46785">
    <property type="entry name" value="Winged helix' DNA-binding domain"/>
    <property type="match status" value="1"/>
</dbReference>
<dbReference type="InterPro" id="IPR000847">
    <property type="entry name" value="LysR_HTH_N"/>
</dbReference>
<dbReference type="PANTHER" id="PTHR30126:SF40">
    <property type="entry name" value="HTH-TYPE TRANSCRIPTIONAL REGULATOR GLTR"/>
    <property type="match status" value="1"/>
</dbReference>
<name>A0A506U4H3_9HYPH</name>
<dbReference type="Gene3D" id="1.10.10.10">
    <property type="entry name" value="Winged helix-like DNA-binding domain superfamily/Winged helix DNA-binding domain"/>
    <property type="match status" value="1"/>
</dbReference>
<gene>
    <name evidence="6" type="ORF">FJU08_21655</name>
</gene>
<comment type="caution">
    <text evidence="6">The sequence shown here is derived from an EMBL/GenBank/DDBJ whole genome shotgun (WGS) entry which is preliminary data.</text>
</comment>
<dbReference type="SUPFAM" id="SSF53850">
    <property type="entry name" value="Periplasmic binding protein-like II"/>
    <property type="match status" value="1"/>
</dbReference>
<comment type="similarity">
    <text evidence="1">Belongs to the LysR transcriptional regulatory family.</text>
</comment>
<organism evidence="6 7">
    <name type="scientific">Martelella alba</name>
    <dbReference type="NCBI Taxonomy" id="2590451"/>
    <lineage>
        <taxon>Bacteria</taxon>
        <taxon>Pseudomonadati</taxon>
        <taxon>Pseudomonadota</taxon>
        <taxon>Alphaproteobacteria</taxon>
        <taxon>Hyphomicrobiales</taxon>
        <taxon>Aurantimonadaceae</taxon>
        <taxon>Martelella</taxon>
    </lineage>
</organism>
<evidence type="ECO:0000256" key="2">
    <source>
        <dbReference type="ARBA" id="ARBA00023015"/>
    </source>
</evidence>
<evidence type="ECO:0000313" key="7">
    <source>
        <dbReference type="Proteomes" id="UP000318801"/>
    </source>
</evidence>
<accession>A0A506U4H3</accession>
<dbReference type="GO" id="GO:0003700">
    <property type="term" value="F:DNA-binding transcription factor activity"/>
    <property type="evidence" value="ECO:0007669"/>
    <property type="project" value="InterPro"/>
</dbReference>
<dbReference type="GO" id="GO:0000976">
    <property type="term" value="F:transcription cis-regulatory region binding"/>
    <property type="evidence" value="ECO:0007669"/>
    <property type="project" value="TreeGrafter"/>
</dbReference>
<dbReference type="InterPro" id="IPR005119">
    <property type="entry name" value="LysR_subst-bd"/>
</dbReference>
<dbReference type="PRINTS" id="PR00039">
    <property type="entry name" value="HTHLYSR"/>
</dbReference>
<dbReference type="EMBL" id="VHLG01000023">
    <property type="protein sequence ID" value="TPW26777.1"/>
    <property type="molecule type" value="Genomic_DNA"/>
</dbReference>
<keyword evidence="2" id="KW-0805">Transcription regulation</keyword>
<dbReference type="PROSITE" id="PS50931">
    <property type="entry name" value="HTH_LYSR"/>
    <property type="match status" value="1"/>
</dbReference>
<keyword evidence="7" id="KW-1185">Reference proteome</keyword>
<reference evidence="6 7" key="1">
    <citation type="submission" date="2019-06" db="EMBL/GenBank/DDBJ databases">
        <authorList>
            <person name="Li M."/>
        </authorList>
    </citation>
    <scope>NUCLEOTIDE SEQUENCE [LARGE SCALE GENOMIC DNA]</scope>
    <source>
        <strain evidence="6 7">BGMRC2036</strain>
    </source>
</reference>
<evidence type="ECO:0000259" key="5">
    <source>
        <dbReference type="PROSITE" id="PS50931"/>
    </source>
</evidence>